<dbReference type="Pfam" id="PF00535">
    <property type="entry name" value="Glycos_transf_2"/>
    <property type="match status" value="1"/>
</dbReference>
<gene>
    <name evidence="2" type="ORF">GA560_05315</name>
    <name evidence="3" type="ORF">SAMN05216250_13666</name>
</gene>
<dbReference type="InterPro" id="IPR001173">
    <property type="entry name" value="Glyco_trans_2-like"/>
</dbReference>
<dbReference type="RefSeq" id="WP_004311442.1">
    <property type="nucleotide sequence ID" value="NZ_FOUM01000036.1"/>
</dbReference>
<evidence type="ECO:0000313" key="4">
    <source>
        <dbReference type="Proteomes" id="UP000183766"/>
    </source>
</evidence>
<evidence type="ECO:0000259" key="1">
    <source>
        <dbReference type="Pfam" id="PF00535"/>
    </source>
</evidence>
<organism evidence="3 4">
    <name type="scientific">Bacteroides xylanisolvens</name>
    <dbReference type="NCBI Taxonomy" id="371601"/>
    <lineage>
        <taxon>Bacteria</taxon>
        <taxon>Pseudomonadati</taxon>
        <taxon>Bacteroidota</taxon>
        <taxon>Bacteroidia</taxon>
        <taxon>Bacteroidales</taxon>
        <taxon>Bacteroidaceae</taxon>
        <taxon>Bacteroides</taxon>
    </lineage>
</organism>
<dbReference type="EMBL" id="WDER01000009">
    <property type="protein sequence ID" value="KAB6085412.1"/>
    <property type="molecule type" value="Genomic_DNA"/>
</dbReference>
<dbReference type="InterPro" id="IPR029044">
    <property type="entry name" value="Nucleotide-diphossugar_trans"/>
</dbReference>
<name>A0A1I4ZL10_9BACE</name>
<proteinExistence type="predicted"/>
<keyword evidence="3" id="KW-0808">Transferase</keyword>
<dbReference type="GO" id="GO:0016758">
    <property type="term" value="F:hexosyltransferase activity"/>
    <property type="evidence" value="ECO:0007669"/>
    <property type="project" value="UniProtKB-ARBA"/>
</dbReference>
<dbReference type="Gene3D" id="3.90.550.10">
    <property type="entry name" value="Spore Coat Polysaccharide Biosynthesis Protein SpsA, Chain A"/>
    <property type="match status" value="1"/>
</dbReference>
<dbReference type="EMBL" id="FOUM01000036">
    <property type="protein sequence ID" value="SFN50908.1"/>
    <property type="molecule type" value="Genomic_DNA"/>
</dbReference>
<reference evidence="3 4" key="1">
    <citation type="submission" date="2016-10" db="EMBL/GenBank/DDBJ databases">
        <authorList>
            <person name="de Groot N.N."/>
        </authorList>
    </citation>
    <scope>NUCLEOTIDE SEQUENCE [LARGE SCALE GENOMIC DNA]</scope>
    <source>
        <strain evidence="3 4">NLAE-zl-C202</strain>
    </source>
</reference>
<feature type="domain" description="Glycosyltransferase 2-like" evidence="1">
    <location>
        <begin position="4"/>
        <end position="141"/>
    </location>
</feature>
<evidence type="ECO:0000313" key="2">
    <source>
        <dbReference type="EMBL" id="KAB6085412.1"/>
    </source>
</evidence>
<dbReference type="Proteomes" id="UP000474077">
    <property type="component" value="Unassembled WGS sequence"/>
</dbReference>
<sequence length="251" mass="28644">MKVSIITSCFNRAATIRDAIESVLAQDYNDIEFIVVDGASTDGSLEIIREYEGRISTIISEPDHGMYEAINKGIRVATGDVIGLLHSDDFFYDNGVISRIVEHMKTTRADFLYGDGLFVNPDNTDKVVRNWIGGDYRLWKVRHGWLPLHPTCYIRREVMMRLGLYNESYKIAADSELLVRYLMTGGLSVTYLKEYVVRMRMGGLSTDSAKRKKMWGEDIRVYSSHGLWPTLTKLEKMAWKVPQFVLALLKG</sequence>
<reference evidence="2 5" key="2">
    <citation type="journal article" date="2019" name="Nat. Med.">
        <title>A library of human gut bacterial isolates paired with longitudinal multiomics data enables mechanistic microbiome research.</title>
        <authorList>
            <person name="Poyet M."/>
            <person name="Groussin M."/>
            <person name="Gibbons S.M."/>
            <person name="Avila-Pacheco J."/>
            <person name="Jiang X."/>
            <person name="Kearney S.M."/>
            <person name="Perrotta A.R."/>
            <person name="Berdy B."/>
            <person name="Zhao S."/>
            <person name="Lieberman T.D."/>
            <person name="Swanson P.K."/>
            <person name="Smith M."/>
            <person name="Roesemann S."/>
            <person name="Alexander J.E."/>
            <person name="Rich S.A."/>
            <person name="Livny J."/>
            <person name="Vlamakis H."/>
            <person name="Clish C."/>
            <person name="Bullock K."/>
            <person name="Deik A."/>
            <person name="Scott J."/>
            <person name="Pierce K.A."/>
            <person name="Xavier R.J."/>
            <person name="Alm E.J."/>
        </authorList>
    </citation>
    <scope>NUCLEOTIDE SEQUENCE [LARGE SCALE GENOMIC DNA]</scope>
    <source>
        <strain evidence="2 5">BIOML-A73</strain>
    </source>
</reference>
<evidence type="ECO:0000313" key="3">
    <source>
        <dbReference type="EMBL" id="SFN50908.1"/>
    </source>
</evidence>
<dbReference type="Proteomes" id="UP000183766">
    <property type="component" value="Unassembled WGS sequence"/>
</dbReference>
<dbReference type="PANTHER" id="PTHR22916:SF3">
    <property type="entry name" value="UDP-GLCNAC:BETAGAL BETA-1,3-N-ACETYLGLUCOSAMINYLTRANSFERASE-LIKE PROTEIN 1"/>
    <property type="match status" value="1"/>
</dbReference>
<protein>
    <submittedName>
        <fullName evidence="3">Glycosyltransferase</fullName>
    </submittedName>
</protein>
<dbReference type="CDD" id="cd06433">
    <property type="entry name" value="GT_2_WfgS_like"/>
    <property type="match status" value="1"/>
</dbReference>
<evidence type="ECO:0000313" key="5">
    <source>
        <dbReference type="Proteomes" id="UP000474077"/>
    </source>
</evidence>
<dbReference type="PANTHER" id="PTHR22916">
    <property type="entry name" value="GLYCOSYLTRANSFERASE"/>
    <property type="match status" value="1"/>
</dbReference>
<accession>A0A1I4ZL10</accession>
<dbReference type="AlphaFoldDB" id="A0A1I4ZL10"/>
<dbReference type="SUPFAM" id="SSF53448">
    <property type="entry name" value="Nucleotide-diphospho-sugar transferases"/>
    <property type="match status" value="1"/>
</dbReference>